<name>A0A6S7BEU1_9BURK</name>
<feature type="region of interest" description="Disordered" evidence="1">
    <location>
        <begin position="99"/>
        <end position="153"/>
    </location>
</feature>
<organism evidence="2 3">
    <name type="scientific">Paraburkholderia ultramafica</name>
    <dbReference type="NCBI Taxonomy" id="1544867"/>
    <lineage>
        <taxon>Bacteria</taxon>
        <taxon>Pseudomonadati</taxon>
        <taxon>Pseudomonadota</taxon>
        <taxon>Betaproteobacteria</taxon>
        <taxon>Burkholderiales</taxon>
        <taxon>Burkholderiaceae</taxon>
        <taxon>Paraburkholderia</taxon>
    </lineage>
</organism>
<evidence type="ECO:0000313" key="3">
    <source>
        <dbReference type="Proteomes" id="UP000494365"/>
    </source>
</evidence>
<dbReference type="Proteomes" id="UP000494365">
    <property type="component" value="Unassembled WGS sequence"/>
</dbReference>
<reference evidence="2 3" key="1">
    <citation type="submission" date="2020-04" db="EMBL/GenBank/DDBJ databases">
        <authorList>
            <person name="De Canck E."/>
        </authorList>
    </citation>
    <scope>NUCLEOTIDE SEQUENCE [LARGE SCALE GENOMIC DNA]</scope>
    <source>
        <strain evidence="2 3">LMG 28614</strain>
    </source>
</reference>
<dbReference type="CDD" id="cd00085">
    <property type="entry name" value="HNHc"/>
    <property type="match status" value="1"/>
</dbReference>
<dbReference type="PANTHER" id="PTHR37827:SF1">
    <property type="entry name" value="HNH DOMAIN-CONTAINING PROTEIN"/>
    <property type="match status" value="1"/>
</dbReference>
<feature type="compositionally biased region" description="Basic and acidic residues" evidence="1">
    <location>
        <begin position="270"/>
        <end position="281"/>
    </location>
</feature>
<evidence type="ECO:0000313" key="2">
    <source>
        <dbReference type="EMBL" id="CAB3797704.1"/>
    </source>
</evidence>
<gene>
    <name evidence="2" type="ORF">LMG28614_04626</name>
</gene>
<evidence type="ECO:0000256" key="1">
    <source>
        <dbReference type="SAM" id="MobiDB-lite"/>
    </source>
</evidence>
<proteinExistence type="predicted"/>
<dbReference type="PANTHER" id="PTHR37827">
    <property type="entry name" value="TUDOR DOMAIN-CONTAINING PROTEIN"/>
    <property type="match status" value="1"/>
</dbReference>
<dbReference type="Gene3D" id="1.10.30.50">
    <property type="match status" value="1"/>
</dbReference>
<feature type="region of interest" description="Disordered" evidence="1">
    <location>
        <begin position="254"/>
        <end position="281"/>
    </location>
</feature>
<dbReference type="RefSeq" id="WP_246279154.1">
    <property type="nucleotide sequence ID" value="NZ_CADIKK010000023.1"/>
</dbReference>
<dbReference type="InterPro" id="IPR003615">
    <property type="entry name" value="HNH_nuc"/>
</dbReference>
<keyword evidence="3" id="KW-1185">Reference proteome</keyword>
<evidence type="ECO:0008006" key="4">
    <source>
        <dbReference type="Google" id="ProtNLM"/>
    </source>
</evidence>
<dbReference type="EMBL" id="CADIKK010000023">
    <property type="protein sequence ID" value="CAB3797704.1"/>
    <property type="molecule type" value="Genomic_DNA"/>
</dbReference>
<protein>
    <recommendedName>
        <fullName evidence="4">HNH endonuclease</fullName>
    </recommendedName>
</protein>
<dbReference type="AlphaFoldDB" id="A0A6S7BEU1"/>
<sequence length="281" mass="31070">MAKKLAEPWYQAPSAEEICPLCGRPIPASQRDLHHWVPKTKGGKKVAALHRICHRQLHALFSETELAQRYSTVDARLTDEAVRTFVRWVRTKPNHFYERSRRSARKGRGPTGEAMMKGATGREAGWMPTASSKTGAGTKAKPNPTQGRPPGRSIRCALPGSPTGVGRFKAHISCALSGGNVRCVAERLLIGCVKGESLAVFGIDGDAADRVRGAFLRGFRLQYREIGGQTTPERREFFLQIMCQCFSWKSNTSSLPYRPEQPSKCFPEPQKGRSGEYPDTG</sequence>
<accession>A0A6S7BEU1</accession>